<comment type="caution">
    <text evidence="1">The sequence shown here is derived from an EMBL/GenBank/DDBJ whole genome shotgun (WGS) entry which is preliminary data.</text>
</comment>
<proteinExistence type="predicted"/>
<protein>
    <recommendedName>
        <fullName evidence="3">Damage-inducible protein DinB</fullName>
    </recommendedName>
</protein>
<dbReference type="Proteomes" id="UP000647587">
    <property type="component" value="Unassembled WGS sequence"/>
</dbReference>
<dbReference type="InterPro" id="IPR034660">
    <property type="entry name" value="DinB/YfiT-like"/>
</dbReference>
<gene>
    <name evidence="1" type="ORF">GCM10008955_28450</name>
</gene>
<organism evidence="1 2">
    <name type="scientific">Deinococcus malanensis</name>
    <dbReference type="NCBI Taxonomy" id="1706855"/>
    <lineage>
        <taxon>Bacteria</taxon>
        <taxon>Thermotogati</taxon>
        <taxon>Deinococcota</taxon>
        <taxon>Deinococci</taxon>
        <taxon>Deinococcales</taxon>
        <taxon>Deinococcaceae</taxon>
        <taxon>Deinococcus</taxon>
    </lineage>
</organism>
<name>A0ABQ2EYG0_9DEIO</name>
<dbReference type="RefSeq" id="WP_189009983.1">
    <property type="nucleotide sequence ID" value="NZ_BMPP01000012.1"/>
</dbReference>
<dbReference type="SUPFAM" id="SSF109854">
    <property type="entry name" value="DinB/YfiT-like putative metalloenzymes"/>
    <property type="match status" value="1"/>
</dbReference>
<dbReference type="EMBL" id="BMPP01000012">
    <property type="protein sequence ID" value="GGK32793.1"/>
    <property type="molecule type" value="Genomic_DNA"/>
</dbReference>
<accession>A0ABQ2EYG0</accession>
<sequence length="142" mass="15794">MNLLQYLLLGGTAFRDVRTLLQDLGWDEASHVHDGLPYTLADVIAHLAMTQRTSLDLTSGRRESWPEDQPVWPVSALNEADFKAHLIELELGLLQAQALAQDPSGRAREILMDLAAHSAYHWGQVALLRRLGGKLPEPAHQD</sequence>
<evidence type="ECO:0008006" key="3">
    <source>
        <dbReference type="Google" id="ProtNLM"/>
    </source>
</evidence>
<dbReference type="Gene3D" id="1.20.120.450">
    <property type="entry name" value="dinb family like domain"/>
    <property type="match status" value="1"/>
</dbReference>
<reference evidence="2" key="1">
    <citation type="journal article" date="2019" name="Int. J. Syst. Evol. Microbiol.">
        <title>The Global Catalogue of Microorganisms (GCM) 10K type strain sequencing project: providing services to taxonomists for standard genome sequencing and annotation.</title>
        <authorList>
            <consortium name="The Broad Institute Genomics Platform"/>
            <consortium name="The Broad Institute Genome Sequencing Center for Infectious Disease"/>
            <person name="Wu L."/>
            <person name="Ma J."/>
        </authorList>
    </citation>
    <scope>NUCLEOTIDE SEQUENCE [LARGE SCALE GENOMIC DNA]</scope>
    <source>
        <strain evidence="2">JCM 30331</strain>
    </source>
</reference>
<keyword evidence="2" id="KW-1185">Reference proteome</keyword>
<evidence type="ECO:0000313" key="2">
    <source>
        <dbReference type="Proteomes" id="UP000647587"/>
    </source>
</evidence>
<evidence type="ECO:0000313" key="1">
    <source>
        <dbReference type="EMBL" id="GGK32793.1"/>
    </source>
</evidence>